<keyword evidence="1" id="KW-0963">Cytoplasm</keyword>
<dbReference type="EMBL" id="MLJW01000065">
    <property type="protein sequence ID" value="OIR03506.1"/>
    <property type="molecule type" value="Genomic_DNA"/>
</dbReference>
<dbReference type="InterPro" id="IPR003682">
    <property type="entry name" value="rRNA_ssu_MeTfrase_G"/>
</dbReference>
<comment type="caution">
    <text evidence="4">The sequence shown here is derived from an EMBL/GenBank/DDBJ whole genome shotgun (WGS) entry which is preliminary data.</text>
</comment>
<dbReference type="HAMAP" id="MF_00074">
    <property type="entry name" value="16SrRNA_methyltr_G"/>
    <property type="match status" value="1"/>
</dbReference>
<sequence length="208" mass="22308">MNGADRLGAGLRDLTLDLPAATQERLRRYLGLLAKWNRTYNLTAVHYEAEMVSVHLLDSLAVLPHLGRISSLADVGSGAGLPGIPLALARPELRVTLIESSHKKASFLQQAKIELGLANVGIHCGRVELATGLPPFDAVISRAFSELAEFVRLAGHLPAPGGRLLAMKGVLPQGEIERLPDGWRLVQALPLAVPGLAAQRHLIVIERA</sequence>
<dbReference type="EC" id="2.1.1.170" evidence="4"/>
<keyword evidence="4" id="KW-0489">Methyltransferase</keyword>
<keyword evidence="3 4" id="KW-0808">Transferase</keyword>
<dbReference type="GO" id="GO:0070043">
    <property type="term" value="F:rRNA (guanine-N7-)-methyltransferase activity"/>
    <property type="evidence" value="ECO:0007669"/>
    <property type="project" value="TreeGrafter"/>
</dbReference>
<dbReference type="NCBIfam" id="TIGR00138">
    <property type="entry name" value="rsmG_gidB"/>
    <property type="match status" value="1"/>
</dbReference>
<dbReference type="PIRSF" id="PIRSF003078">
    <property type="entry name" value="GidB"/>
    <property type="match status" value="1"/>
</dbReference>
<dbReference type="PANTHER" id="PTHR31760">
    <property type="entry name" value="S-ADENOSYL-L-METHIONINE-DEPENDENT METHYLTRANSFERASES SUPERFAMILY PROTEIN"/>
    <property type="match status" value="1"/>
</dbReference>
<dbReference type="Pfam" id="PF02527">
    <property type="entry name" value="GidB"/>
    <property type="match status" value="1"/>
</dbReference>
<organism evidence="4">
    <name type="scientific">mine drainage metagenome</name>
    <dbReference type="NCBI Taxonomy" id="410659"/>
    <lineage>
        <taxon>unclassified sequences</taxon>
        <taxon>metagenomes</taxon>
        <taxon>ecological metagenomes</taxon>
    </lineage>
</organism>
<dbReference type="CDD" id="cd02440">
    <property type="entry name" value="AdoMet_MTases"/>
    <property type="match status" value="1"/>
</dbReference>
<reference evidence="4" key="1">
    <citation type="submission" date="2016-10" db="EMBL/GenBank/DDBJ databases">
        <title>Sequence of Gallionella enrichment culture.</title>
        <authorList>
            <person name="Poehlein A."/>
            <person name="Muehling M."/>
            <person name="Daniel R."/>
        </authorList>
    </citation>
    <scope>NUCLEOTIDE SEQUENCE</scope>
</reference>
<keyword evidence="2" id="KW-0698">rRNA processing</keyword>
<evidence type="ECO:0000256" key="2">
    <source>
        <dbReference type="ARBA" id="ARBA00022552"/>
    </source>
</evidence>
<evidence type="ECO:0000313" key="4">
    <source>
        <dbReference type="EMBL" id="OIR03506.1"/>
    </source>
</evidence>
<dbReference type="AlphaFoldDB" id="A0A1J5S5W1"/>
<gene>
    <name evidence="4" type="primary">rsmG_4</name>
    <name evidence="4" type="ORF">GALL_143650</name>
</gene>
<dbReference type="GO" id="GO:0005829">
    <property type="term" value="C:cytosol"/>
    <property type="evidence" value="ECO:0007669"/>
    <property type="project" value="TreeGrafter"/>
</dbReference>
<dbReference type="Gene3D" id="3.40.50.150">
    <property type="entry name" value="Vaccinia Virus protein VP39"/>
    <property type="match status" value="1"/>
</dbReference>
<protein>
    <submittedName>
        <fullName evidence="4">Ribosomal RNA small subunit methyltransferase G</fullName>
        <ecNumber evidence="4">2.1.1.170</ecNumber>
    </submittedName>
</protein>
<proteinExistence type="inferred from homology"/>
<evidence type="ECO:0000256" key="1">
    <source>
        <dbReference type="ARBA" id="ARBA00022490"/>
    </source>
</evidence>
<dbReference type="PANTHER" id="PTHR31760:SF0">
    <property type="entry name" value="S-ADENOSYL-L-METHIONINE-DEPENDENT METHYLTRANSFERASES SUPERFAMILY PROTEIN"/>
    <property type="match status" value="1"/>
</dbReference>
<name>A0A1J5S5W1_9ZZZZ</name>
<evidence type="ECO:0000256" key="3">
    <source>
        <dbReference type="ARBA" id="ARBA00022679"/>
    </source>
</evidence>
<accession>A0A1J5S5W1</accession>
<dbReference type="InterPro" id="IPR029063">
    <property type="entry name" value="SAM-dependent_MTases_sf"/>
</dbReference>
<dbReference type="SUPFAM" id="SSF53335">
    <property type="entry name" value="S-adenosyl-L-methionine-dependent methyltransferases"/>
    <property type="match status" value="1"/>
</dbReference>